<proteinExistence type="predicted"/>
<dbReference type="PANTHER" id="PTHR37984">
    <property type="entry name" value="PROTEIN CBG26694"/>
    <property type="match status" value="1"/>
</dbReference>
<evidence type="ECO:0000313" key="7">
    <source>
        <dbReference type="EMBL" id="GMS97036.1"/>
    </source>
</evidence>
<protein>
    <recommendedName>
        <fullName evidence="1">RNA-directed DNA polymerase</fullName>
        <ecNumber evidence="1">2.7.7.49</ecNumber>
    </recommendedName>
</protein>
<keyword evidence="2" id="KW-0808">Transferase</keyword>
<dbReference type="InterPro" id="IPR021109">
    <property type="entry name" value="Peptidase_aspartic_dom_sf"/>
</dbReference>
<dbReference type="GO" id="GO:0004519">
    <property type="term" value="F:endonuclease activity"/>
    <property type="evidence" value="ECO:0007669"/>
    <property type="project" value="UniProtKB-KW"/>
</dbReference>
<dbReference type="PANTHER" id="PTHR37984:SF5">
    <property type="entry name" value="PROTEIN NYNRIN-LIKE"/>
    <property type="match status" value="1"/>
</dbReference>
<dbReference type="Pfam" id="PF17921">
    <property type="entry name" value="Integrase_H2C2"/>
    <property type="match status" value="1"/>
</dbReference>
<organism evidence="7 8">
    <name type="scientific">Pristionchus entomophagus</name>
    <dbReference type="NCBI Taxonomy" id="358040"/>
    <lineage>
        <taxon>Eukaryota</taxon>
        <taxon>Metazoa</taxon>
        <taxon>Ecdysozoa</taxon>
        <taxon>Nematoda</taxon>
        <taxon>Chromadorea</taxon>
        <taxon>Rhabditida</taxon>
        <taxon>Rhabditina</taxon>
        <taxon>Diplogasteromorpha</taxon>
        <taxon>Diplogasteroidea</taxon>
        <taxon>Neodiplogasteridae</taxon>
        <taxon>Pristionchus</taxon>
    </lineage>
</organism>
<dbReference type="Proteomes" id="UP001432027">
    <property type="component" value="Unassembled WGS sequence"/>
</dbReference>
<dbReference type="AlphaFoldDB" id="A0AAV5TRN0"/>
<evidence type="ECO:0000259" key="6">
    <source>
        <dbReference type="Pfam" id="PF17921"/>
    </source>
</evidence>
<evidence type="ECO:0000256" key="3">
    <source>
        <dbReference type="ARBA" id="ARBA00022695"/>
    </source>
</evidence>
<evidence type="ECO:0000256" key="2">
    <source>
        <dbReference type="ARBA" id="ARBA00022679"/>
    </source>
</evidence>
<dbReference type="InterPro" id="IPR050951">
    <property type="entry name" value="Retrovirus_Pol_polyprotein"/>
</dbReference>
<dbReference type="EMBL" id="BTSX01000004">
    <property type="protein sequence ID" value="GMS97036.1"/>
    <property type="molecule type" value="Genomic_DNA"/>
</dbReference>
<feature type="domain" description="Integrase zinc-binding" evidence="6">
    <location>
        <begin position="372"/>
        <end position="415"/>
    </location>
</feature>
<dbReference type="EC" id="2.7.7.49" evidence="1"/>
<evidence type="ECO:0000256" key="1">
    <source>
        <dbReference type="ARBA" id="ARBA00012493"/>
    </source>
</evidence>
<reference evidence="7" key="1">
    <citation type="submission" date="2023-10" db="EMBL/GenBank/DDBJ databases">
        <title>Genome assembly of Pristionchus species.</title>
        <authorList>
            <person name="Yoshida K."/>
            <person name="Sommer R.J."/>
        </authorList>
    </citation>
    <scope>NUCLEOTIDE SEQUENCE</scope>
    <source>
        <strain evidence="7">RS0144</strain>
    </source>
</reference>
<keyword evidence="4" id="KW-0540">Nuclease</keyword>
<name>A0AAV5TRN0_9BILA</name>
<comment type="caution">
    <text evidence="7">The sequence shown here is derived from an EMBL/GenBank/DDBJ whole genome shotgun (WGS) entry which is preliminary data.</text>
</comment>
<keyword evidence="8" id="KW-1185">Reference proteome</keyword>
<dbReference type="GO" id="GO:0003964">
    <property type="term" value="F:RNA-directed DNA polymerase activity"/>
    <property type="evidence" value="ECO:0007669"/>
    <property type="project" value="UniProtKB-EC"/>
</dbReference>
<gene>
    <name evidence="7" type="ORF">PENTCL1PPCAC_19211</name>
</gene>
<evidence type="ECO:0000256" key="4">
    <source>
        <dbReference type="ARBA" id="ARBA00022722"/>
    </source>
</evidence>
<dbReference type="InterPro" id="IPR041588">
    <property type="entry name" value="Integrase_H2C2"/>
</dbReference>
<dbReference type="Gene3D" id="1.10.340.70">
    <property type="match status" value="1"/>
</dbReference>
<keyword evidence="3" id="KW-0548">Nucleotidyltransferase</keyword>
<keyword evidence="5" id="KW-0255">Endonuclease</keyword>
<evidence type="ECO:0000256" key="5">
    <source>
        <dbReference type="ARBA" id="ARBA00022759"/>
    </source>
</evidence>
<dbReference type="SUPFAM" id="SSF50630">
    <property type="entry name" value="Acid proteases"/>
    <property type="match status" value="1"/>
</dbReference>
<evidence type="ECO:0000313" key="8">
    <source>
        <dbReference type="Proteomes" id="UP001432027"/>
    </source>
</evidence>
<sequence length="416" mass="47258">MLEMYEEGSPYEKMREHLVRVEFIAKQKRELSGKEVLNGRSERIGGGIAATIKCFNCHRIGHKSNNQKPYVPIAKVNNVRVEDEGALIRERREIIFARKIDPMKGMIGGIVTEAVLDTGAEVSLISMRRVGGMGVRWEECNNNGIRNASGDVFVIVGKCVMEVELPIGKKVDVGFFVSRDRLGEEDQVLLGNAALHAMGIDLVELPKEGGDECVVGSENKAIVGKSVIVGPGETGKIWLESGIEDGENGRRVRCLWSDRDEIVDGIVTVQKGIRQVSIPIVNMSNEDVKYEYERKEREEIDRKKQILDDWKREQELDDFARNMVERLRMGQRDEGEEYTIPFSNKKISISDCILMDGLLCIIDEDHRERLYVPEGMREKLVRDVHENPFEGHIGGKRLVEMMRREIYWGSMLKDVP</sequence>
<keyword evidence="5" id="KW-0378">Hydrolase</keyword>
<accession>A0AAV5TRN0</accession>
<dbReference type="Gene3D" id="2.40.70.10">
    <property type="entry name" value="Acid Proteases"/>
    <property type="match status" value="1"/>
</dbReference>